<dbReference type="InterPro" id="IPR018759">
    <property type="entry name" value="BBP2_2"/>
</dbReference>
<comment type="caution">
    <text evidence="2">The sequence shown here is derived from an EMBL/GenBank/DDBJ whole genome shotgun (WGS) entry which is preliminary data.</text>
</comment>
<reference evidence="2 3" key="1">
    <citation type="journal article" date="2014" name="Antonie Van Leeuwenhoek">
        <title>Hyphomonas beringensis sp. nov. and Hyphomonas chukchiensis sp. nov., isolated from surface seawater of the Bering Sea and Chukchi Sea.</title>
        <authorList>
            <person name="Li C."/>
            <person name="Lai Q."/>
            <person name="Li G."/>
            <person name="Dong C."/>
            <person name="Wang J."/>
            <person name="Liao Y."/>
            <person name="Shao Z."/>
        </authorList>
    </citation>
    <scope>NUCLEOTIDE SEQUENCE [LARGE SCALE GENOMIC DNA]</scope>
    <source>
        <strain evidence="2 3">MHS-2</strain>
    </source>
</reference>
<dbReference type="Proteomes" id="UP000025171">
    <property type="component" value="Unassembled WGS sequence"/>
</dbReference>
<dbReference type="InterPro" id="IPR011250">
    <property type="entry name" value="OMP/PagP_B-barrel"/>
</dbReference>
<sequence>MTAEAQNENYYSREKYESVRDRPQPAFDPEPIRVGTFLVRSNANGSVTYIDNVLATDADTQSDVIARVGVQGTARTNWNVHELSFDASASHNEYLDTDSESTNDIRAVARGRFDVSRDFHLGGSLFVESEAEPRTDVANSVGLDAPVEVVRTGGGLEATYQSDRFRWNNAADFAEHDYKDGRITGSGLPFDQDYRDVQITSALSRLSYALTPNVAVFGQATVRERSYDQTQTLGGVQRSRDSTGYTAAVGVDFELNALVRGDVAVGYMQENKKDSFFKDVDGLSVDARMQWFPSRLTTVGFSAGRRVVDIGLFESPSALQTSGSVRVDHELRRNIILSADAVYSSYDYQEIDRTDDVAEFGVTATYKMNKRMQFDAFARHTNRDASGSQVSGSPSYDVNVIGVGLRIYP</sequence>
<dbReference type="PATRIC" id="fig|1280950.3.peg.786"/>
<dbReference type="AlphaFoldDB" id="A0A059FUX1"/>
<dbReference type="EMBL" id="ARYK01000001">
    <property type="protein sequence ID" value="KCZ94480.1"/>
    <property type="molecule type" value="Genomic_DNA"/>
</dbReference>
<accession>A0A059FUX1</accession>
<organism evidence="2 3">
    <name type="scientific">Hyphomonas johnsonii MHS-2</name>
    <dbReference type="NCBI Taxonomy" id="1280950"/>
    <lineage>
        <taxon>Bacteria</taxon>
        <taxon>Pseudomonadati</taxon>
        <taxon>Pseudomonadota</taxon>
        <taxon>Alphaproteobacteria</taxon>
        <taxon>Hyphomonadales</taxon>
        <taxon>Hyphomonadaceae</taxon>
        <taxon>Hyphomonas</taxon>
    </lineage>
</organism>
<evidence type="ECO:0000313" key="3">
    <source>
        <dbReference type="Proteomes" id="UP000025171"/>
    </source>
</evidence>
<feature type="compositionally biased region" description="Polar residues" evidence="1">
    <location>
        <begin position="1"/>
        <end position="10"/>
    </location>
</feature>
<name>A0A059FUX1_9PROT</name>
<dbReference type="STRING" id="1280950.HJO_03860"/>
<dbReference type="eggNOG" id="COG5338">
    <property type="taxonomic scope" value="Bacteria"/>
</dbReference>
<evidence type="ECO:0008006" key="4">
    <source>
        <dbReference type="Google" id="ProtNLM"/>
    </source>
</evidence>
<evidence type="ECO:0000313" key="2">
    <source>
        <dbReference type="EMBL" id="KCZ94480.1"/>
    </source>
</evidence>
<dbReference type="Pfam" id="PF10082">
    <property type="entry name" value="BBP2_2"/>
    <property type="match status" value="1"/>
</dbReference>
<gene>
    <name evidence="2" type="ORF">HJO_03860</name>
</gene>
<evidence type="ECO:0000256" key="1">
    <source>
        <dbReference type="SAM" id="MobiDB-lite"/>
    </source>
</evidence>
<feature type="region of interest" description="Disordered" evidence="1">
    <location>
        <begin position="1"/>
        <end position="27"/>
    </location>
</feature>
<protein>
    <recommendedName>
        <fullName evidence="4">Outer membrane beta-barrel protein</fullName>
    </recommendedName>
</protein>
<keyword evidence="3" id="KW-1185">Reference proteome</keyword>
<feature type="compositionally biased region" description="Basic and acidic residues" evidence="1">
    <location>
        <begin position="11"/>
        <end position="23"/>
    </location>
</feature>
<dbReference type="SUPFAM" id="SSF56925">
    <property type="entry name" value="OMPA-like"/>
    <property type="match status" value="1"/>
</dbReference>
<proteinExistence type="predicted"/>